<protein>
    <submittedName>
        <fullName evidence="1">Uncharacterized protein</fullName>
    </submittedName>
</protein>
<proteinExistence type="predicted"/>
<evidence type="ECO:0000313" key="2">
    <source>
        <dbReference type="Proteomes" id="UP000824533"/>
    </source>
</evidence>
<sequence length="238" mass="27555">MDQRLTFLLFTLSIVSINGEQCDFKDQECITLAMKRLYPVVVAGDASLGVEPSDPLKKDKIVGVFSSYNYTLTNARFHGFSNCDVREAKFNIADEPAEWHMFLDCPVLKIEMHYQMNGYVLSQWVMGEGEAECDFNKYEISFNGDLRKEIREEGNIYIQLSNFLLTHLDVTEKATFTFNNLVSGDKERSRNVNYLLNNRWREFNSEAQGPAMRAFMGVLIDHFNQYLDEVPINEIFTY</sequence>
<keyword evidence="2" id="KW-1185">Reference proteome</keyword>
<organism evidence="1 2">
    <name type="scientific">Dendrolimus kikuchii</name>
    <dbReference type="NCBI Taxonomy" id="765133"/>
    <lineage>
        <taxon>Eukaryota</taxon>
        <taxon>Metazoa</taxon>
        <taxon>Ecdysozoa</taxon>
        <taxon>Arthropoda</taxon>
        <taxon>Hexapoda</taxon>
        <taxon>Insecta</taxon>
        <taxon>Pterygota</taxon>
        <taxon>Neoptera</taxon>
        <taxon>Endopterygota</taxon>
        <taxon>Lepidoptera</taxon>
        <taxon>Glossata</taxon>
        <taxon>Ditrysia</taxon>
        <taxon>Bombycoidea</taxon>
        <taxon>Lasiocampidae</taxon>
        <taxon>Dendrolimus</taxon>
    </lineage>
</organism>
<reference evidence="1 2" key="1">
    <citation type="journal article" date="2021" name="Front. Genet.">
        <title>Chromosome-Level Genome Assembly Reveals Significant Gene Expansion in the Toll and IMD Signaling Pathways of Dendrolimus kikuchii.</title>
        <authorList>
            <person name="Zhou J."/>
            <person name="Wu P."/>
            <person name="Xiong Z."/>
            <person name="Liu N."/>
            <person name="Zhao N."/>
            <person name="Ji M."/>
            <person name="Qiu Y."/>
            <person name="Yang B."/>
        </authorList>
    </citation>
    <scope>NUCLEOTIDE SEQUENCE [LARGE SCALE GENOMIC DNA]</scope>
    <source>
        <strain evidence="1">Ann1</strain>
    </source>
</reference>
<dbReference type="Proteomes" id="UP000824533">
    <property type="component" value="Linkage Group LG02"/>
</dbReference>
<dbReference type="EMBL" id="CM034388">
    <property type="protein sequence ID" value="KAJ0183384.1"/>
    <property type="molecule type" value="Genomic_DNA"/>
</dbReference>
<comment type="caution">
    <text evidence="1">The sequence shown here is derived from an EMBL/GenBank/DDBJ whole genome shotgun (WGS) entry which is preliminary data.</text>
</comment>
<evidence type="ECO:0000313" key="1">
    <source>
        <dbReference type="EMBL" id="KAJ0183384.1"/>
    </source>
</evidence>
<accession>A0ACC1DI01</accession>
<name>A0ACC1DI01_9NEOP</name>
<gene>
    <name evidence="1" type="ORF">K1T71_001360</name>
</gene>